<dbReference type="InterPro" id="IPR005152">
    <property type="entry name" value="Lipase_secreted"/>
</dbReference>
<dbReference type="SUPFAM" id="SSF53474">
    <property type="entry name" value="alpha/beta-Hydrolases"/>
    <property type="match status" value="1"/>
</dbReference>
<protein>
    <submittedName>
        <fullName evidence="3">Lipase 1</fullName>
    </submittedName>
</protein>
<dbReference type="Gene3D" id="3.40.50.1820">
    <property type="entry name" value="alpha/beta hydrolase"/>
    <property type="match status" value="1"/>
</dbReference>
<dbReference type="GO" id="GO:0016042">
    <property type="term" value="P:lipid catabolic process"/>
    <property type="evidence" value="ECO:0007669"/>
    <property type="project" value="InterPro"/>
</dbReference>
<dbReference type="AlphaFoldDB" id="A0AAN6YB77"/>
<feature type="signal peptide" evidence="2">
    <location>
        <begin position="1"/>
        <end position="24"/>
    </location>
</feature>
<sequence>MGHTTSPRRLVVLGSAYLAALTQAFNLRPKLDNTGITQDNFDPPIPSWKFDPSLNIPGAQFPPNAHVPQKGSAGPKGKIAAALADAPVGTYQPLPSYDPWYRAPDGWESAAPGSVLRVRQHAYNMTPPAILNVRDTFQVLFRSTDSQRNASWGVTTVFIPKTPRCLENSSSTSANCTQPIMSYQLPYDTSCLDASPSFGLQFGEPYGEIAVALSRGWWVSVPDYEGPLASYGANIVAGFVTLDSMRSVINVSSTLYGIPSAKVAMWGYSNGASATESAVEFAAEYAPNLRIEGAAIGGLSPNVAAAGPLLSQTQVAGLLVQGLIGVTSQYPPQRAYLVSRLNPSGPYNATEFFWASYMSGWQSLLYFCYVDIFAYFIGGQADLVVPQITSMFEKEGTLGGFGKPNTKLYMYHAVDDDMTPVRDTDTLVTKLCAEGANILYHRNHWGGHNDELTNGRQRALDYMGDVLDGDLGGKRDANSMGMPDTGCKTVELTFMQDPGKPIV</sequence>
<evidence type="ECO:0000313" key="4">
    <source>
        <dbReference type="Proteomes" id="UP001301769"/>
    </source>
</evidence>
<dbReference type="Gene3D" id="1.10.260.130">
    <property type="match status" value="1"/>
</dbReference>
<dbReference type="GO" id="GO:0004806">
    <property type="term" value="F:triacylglycerol lipase activity"/>
    <property type="evidence" value="ECO:0007669"/>
    <property type="project" value="InterPro"/>
</dbReference>
<keyword evidence="1" id="KW-0378">Hydrolase</keyword>
<comment type="caution">
    <text evidence="3">The sequence shown here is derived from an EMBL/GenBank/DDBJ whole genome shotgun (WGS) entry which is preliminary data.</text>
</comment>
<name>A0AAN6YB77_9PEZI</name>
<reference evidence="3" key="1">
    <citation type="journal article" date="2023" name="Mol. Phylogenet. Evol.">
        <title>Genome-scale phylogeny and comparative genomics of the fungal order Sordariales.</title>
        <authorList>
            <person name="Hensen N."/>
            <person name="Bonometti L."/>
            <person name="Westerberg I."/>
            <person name="Brannstrom I.O."/>
            <person name="Guillou S."/>
            <person name="Cros-Aarteil S."/>
            <person name="Calhoun S."/>
            <person name="Haridas S."/>
            <person name="Kuo A."/>
            <person name="Mondo S."/>
            <person name="Pangilinan J."/>
            <person name="Riley R."/>
            <person name="LaButti K."/>
            <person name="Andreopoulos B."/>
            <person name="Lipzen A."/>
            <person name="Chen C."/>
            <person name="Yan M."/>
            <person name="Daum C."/>
            <person name="Ng V."/>
            <person name="Clum A."/>
            <person name="Steindorff A."/>
            <person name="Ohm R.A."/>
            <person name="Martin F."/>
            <person name="Silar P."/>
            <person name="Natvig D.O."/>
            <person name="Lalanne C."/>
            <person name="Gautier V."/>
            <person name="Ament-Velasquez S.L."/>
            <person name="Kruys A."/>
            <person name="Hutchinson M.I."/>
            <person name="Powell A.J."/>
            <person name="Barry K."/>
            <person name="Miller A.N."/>
            <person name="Grigoriev I.V."/>
            <person name="Debuchy R."/>
            <person name="Gladieux P."/>
            <person name="Hiltunen Thoren M."/>
            <person name="Johannesson H."/>
        </authorList>
    </citation>
    <scope>NUCLEOTIDE SEQUENCE</scope>
    <source>
        <strain evidence="3">PSN293</strain>
    </source>
</reference>
<accession>A0AAN6YB77</accession>
<feature type="chain" id="PRO_5043033603" evidence="2">
    <location>
        <begin position="25"/>
        <end position="503"/>
    </location>
</feature>
<evidence type="ECO:0000313" key="3">
    <source>
        <dbReference type="EMBL" id="KAK4213437.1"/>
    </source>
</evidence>
<dbReference type="PANTHER" id="PTHR34853">
    <property type="match status" value="1"/>
</dbReference>
<reference evidence="3" key="2">
    <citation type="submission" date="2023-05" db="EMBL/GenBank/DDBJ databases">
        <authorList>
            <consortium name="Lawrence Berkeley National Laboratory"/>
            <person name="Steindorff A."/>
            <person name="Hensen N."/>
            <person name="Bonometti L."/>
            <person name="Westerberg I."/>
            <person name="Brannstrom I.O."/>
            <person name="Guillou S."/>
            <person name="Cros-Aarteil S."/>
            <person name="Calhoun S."/>
            <person name="Haridas S."/>
            <person name="Kuo A."/>
            <person name="Mondo S."/>
            <person name="Pangilinan J."/>
            <person name="Riley R."/>
            <person name="Labutti K."/>
            <person name="Andreopoulos B."/>
            <person name="Lipzen A."/>
            <person name="Chen C."/>
            <person name="Yanf M."/>
            <person name="Daum C."/>
            <person name="Ng V."/>
            <person name="Clum A."/>
            <person name="Ohm R."/>
            <person name="Martin F."/>
            <person name="Silar P."/>
            <person name="Natvig D."/>
            <person name="Lalanne C."/>
            <person name="Gautier V."/>
            <person name="Ament-Velasquez S.L."/>
            <person name="Kruys A."/>
            <person name="Hutchinson M.I."/>
            <person name="Powell A.J."/>
            <person name="Barry K."/>
            <person name="Miller A.N."/>
            <person name="Grigoriev I.V."/>
            <person name="Debuchy R."/>
            <person name="Gladieux P."/>
            <person name="Thoren M.H."/>
            <person name="Johannesson H."/>
        </authorList>
    </citation>
    <scope>NUCLEOTIDE SEQUENCE</scope>
    <source>
        <strain evidence="3">PSN293</strain>
    </source>
</reference>
<dbReference type="PANTHER" id="PTHR34853:SF5">
    <property type="entry name" value="LIP-DOMAIN-CONTAINING PROTEIN-RELATED"/>
    <property type="match status" value="1"/>
</dbReference>
<dbReference type="EMBL" id="MU858109">
    <property type="protein sequence ID" value="KAK4213437.1"/>
    <property type="molecule type" value="Genomic_DNA"/>
</dbReference>
<dbReference type="Pfam" id="PF03583">
    <property type="entry name" value="LIP"/>
    <property type="match status" value="1"/>
</dbReference>
<evidence type="ECO:0000256" key="2">
    <source>
        <dbReference type="SAM" id="SignalP"/>
    </source>
</evidence>
<keyword evidence="4" id="KW-1185">Reference proteome</keyword>
<gene>
    <name evidence="3" type="ORF">QBC37DRAFT_374103</name>
</gene>
<organism evidence="3 4">
    <name type="scientific">Rhypophila decipiens</name>
    <dbReference type="NCBI Taxonomy" id="261697"/>
    <lineage>
        <taxon>Eukaryota</taxon>
        <taxon>Fungi</taxon>
        <taxon>Dikarya</taxon>
        <taxon>Ascomycota</taxon>
        <taxon>Pezizomycotina</taxon>
        <taxon>Sordariomycetes</taxon>
        <taxon>Sordariomycetidae</taxon>
        <taxon>Sordariales</taxon>
        <taxon>Naviculisporaceae</taxon>
        <taxon>Rhypophila</taxon>
    </lineage>
</organism>
<proteinExistence type="predicted"/>
<evidence type="ECO:0000256" key="1">
    <source>
        <dbReference type="ARBA" id="ARBA00022801"/>
    </source>
</evidence>
<dbReference type="Proteomes" id="UP001301769">
    <property type="component" value="Unassembled WGS sequence"/>
</dbReference>
<keyword evidence="2" id="KW-0732">Signal</keyword>
<dbReference type="InterPro" id="IPR029058">
    <property type="entry name" value="AB_hydrolase_fold"/>
</dbReference>